<dbReference type="Proteomes" id="UP001149140">
    <property type="component" value="Unassembled WGS sequence"/>
</dbReference>
<evidence type="ECO:0000259" key="14">
    <source>
        <dbReference type="PROSITE" id="PS50109"/>
    </source>
</evidence>
<comment type="caution">
    <text evidence="16">The sequence shown here is derived from an EMBL/GenBank/DDBJ whole genome shotgun (WGS) entry which is preliminary data.</text>
</comment>
<reference evidence="16" key="1">
    <citation type="submission" date="2022-10" db="EMBL/GenBank/DDBJ databases">
        <title>The WGS of Solirubrobacter ginsenosidimutans DSM 21036.</title>
        <authorList>
            <person name="Jiang Z."/>
        </authorList>
    </citation>
    <scope>NUCLEOTIDE SEQUENCE</scope>
    <source>
        <strain evidence="16">DSM 21036</strain>
    </source>
</reference>
<evidence type="ECO:0000256" key="8">
    <source>
        <dbReference type="ARBA" id="ARBA00022777"/>
    </source>
</evidence>
<protein>
    <recommendedName>
        <fullName evidence="4">histidine kinase</fullName>
        <ecNumber evidence="4">2.7.13.3</ecNumber>
    </recommendedName>
</protein>
<dbReference type="CDD" id="cd06225">
    <property type="entry name" value="HAMP"/>
    <property type="match status" value="1"/>
</dbReference>
<feature type="domain" description="HAMP" evidence="15">
    <location>
        <begin position="185"/>
        <end position="238"/>
    </location>
</feature>
<dbReference type="CDD" id="cd00075">
    <property type="entry name" value="HATPase"/>
    <property type="match status" value="1"/>
</dbReference>
<evidence type="ECO:0000256" key="3">
    <source>
        <dbReference type="ARBA" id="ARBA00004236"/>
    </source>
</evidence>
<keyword evidence="9 13" id="KW-1133">Transmembrane helix</keyword>
<keyword evidence="5" id="KW-0597">Phosphoprotein</keyword>
<dbReference type="InterPro" id="IPR004358">
    <property type="entry name" value="Sig_transdc_His_kin-like_C"/>
</dbReference>
<evidence type="ECO:0000256" key="12">
    <source>
        <dbReference type="SAM" id="MobiDB-lite"/>
    </source>
</evidence>
<dbReference type="SUPFAM" id="SSF47384">
    <property type="entry name" value="Homodimeric domain of signal transducing histidine kinase"/>
    <property type="match status" value="1"/>
</dbReference>
<dbReference type="GO" id="GO:0005886">
    <property type="term" value="C:plasma membrane"/>
    <property type="evidence" value="ECO:0007669"/>
    <property type="project" value="UniProtKB-SubCell"/>
</dbReference>
<dbReference type="FunFam" id="3.30.565.10:FF:000006">
    <property type="entry name" value="Sensor histidine kinase WalK"/>
    <property type="match status" value="1"/>
</dbReference>
<comment type="subcellular location">
    <subcellularLocation>
        <location evidence="3">Cell membrane</location>
    </subcellularLocation>
</comment>
<dbReference type="SUPFAM" id="SSF158472">
    <property type="entry name" value="HAMP domain-like"/>
    <property type="match status" value="1"/>
</dbReference>
<dbReference type="PRINTS" id="PR00344">
    <property type="entry name" value="BCTRLSENSOR"/>
</dbReference>
<dbReference type="SMART" id="SM00304">
    <property type="entry name" value="HAMP"/>
    <property type="match status" value="1"/>
</dbReference>
<comment type="cofactor">
    <cofactor evidence="2">
        <name>a divalent metal cation</name>
        <dbReference type="ChEBI" id="CHEBI:60240"/>
    </cofactor>
</comment>
<dbReference type="InterPro" id="IPR003594">
    <property type="entry name" value="HATPase_dom"/>
</dbReference>
<dbReference type="CDD" id="cd00082">
    <property type="entry name" value="HisKA"/>
    <property type="match status" value="1"/>
</dbReference>
<dbReference type="InterPro" id="IPR050428">
    <property type="entry name" value="TCS_sensor_his_kinase"/>
</dbReference>
<evidence type="ECO:0000256" key="13">
    <source>
        <dbReference type="SAM" id="Phobius"/>
    </source>
</evidence>
<organism evidence="16 17">
    <name type="scientific">Solirubrobacter ginsenosidimutans</name>
    <dbReference type="NCBI Taxonomy" id="490573"/>
    <lineage>
        <taxon>Bacteria</taxon>
        <taxon>Bacillati</taxon>
        <taxon>Actinomycetota</taxon>
        <taxon>Thermoleophilia</taxon>
        <taxon>Solirubrobacterales</taxon>
        <taxon>Solirubrobacteraceae</taxon>
        <taxon>Solirubrobacter</taxon>
    </lineage>
</organism>
<dbReference type="Gene3D" id="1.10.287.130">
    <property type="match status" value="1"/>
</dbReference>
<dbReference type="SMART" id="SM00388">
    <property type="entry name" value="HisKA"/>
    <property type="match status" value="1"/>
</dbReference>
<evidence type="ECO:0000256" key="5">
    <source>
        <dbReference type="ARBA" id="ARBA00022553"/>
    </source>
</evidence>
<dbReference type="RefSeq" id="WP_270045935.1">
    <property type="nucleotide sequence ID" value="NZ_JAPDOD010000072.1"/>
</dbReference>
<evidence type="ECO:0000259" key="15">
    <source>
        <dbReference type="PROSITE" id="PS50885"/>
    </source>
</evidence>
<sequence length="466" mass="48798">MIASLRGRLVAGVLVLAAAGMLLVGAVTYASQRSFLLDRVDAQLTGATIGLQHKLSGDVEPYGGGGDRRGGGGPPPGGGAPQDTFGQLRDSSSGKVITSGFLGLDETGEKPTLPADIAVGEPETVDTPMGDYRVLAQAGFNGTTVVAAIPMSATNQTLERLLLVEGIVIVVALGFIGGFALVVVRVGLLPLDRMGHTAAAIAGGDLSHRVETTDARTEVGRLGLALNRMLDRLEDAFAAREASQERLRRFIADASHELRTPLVSIRGYAELFRMGAAREPEDIAKAMRRIEDEAARMGVLVEDLLTLARLDEVREAAHGSVDLSVLARDAVDDARATDPDRDIELHAQPVAVTGDADQLRQVFANLLRNALVHTPSGTPIEVSVVRENGAVKLQVRDHGPGLPTDDADALFERFWRAEGGRERGKDGAGLGLAIVAGIVDGHAGSVSAANAPGGGAAFEVRLPVRN</sequence>
<keyword evidence="11 13" id="KW-0472">Membrane</keyword>
<dbReference type="AlphaFoldDB" id="A0A9X3N1S5"/>
<dbReference type="SMART" id="SM00387">
    <property type="entry name" value="HATPase_c"/>
    <property type="match status" value="1"/>
</dbReference>
<dbReference type="Gene3D" id="6.10.340.10">
    <property type="match status" value="1"/>
</dbReference>
<dbReference type="EMBL" id="JAPDOD010000072">
    <property type="protein sequence ID" value="MDA0166677.1"/>
    <property type="molecule type" value="Genomic_DNA"/>
</dbReference>
<dbReference type="PANTHER" id="PTHR45436">
    <property type="entry name" value="SENSOR HISTIDINE KINASE YKOH"/>
    <property type="match status" value="1"/>
</dbReference>
<dbReference type="FunFam" id="1.10.287.130:FF:000001">
    <property type="entry name" value="Two-component sensor histidine kinase"/>
    <property type="match status" value="1"/>
</dbReference>
<evidence type="ECO:0000313" key="16">
    <source>
        <dbReference type="EMBL" id="MDA0166677.1"/>
    </source>
</evidence>
<dbReference type="SUPFAM" id="SSF55874">
    <property type="entry name" value="ATPase domain of HSP90 chaperone/DNA topoisomerase II/histidine kinase"/>
    <property type="match status" value="1"/>
</dbReference>
<dbReference type="Pfam" id="PF02518">
    <property type="entry name" value="HATPase_c"/>
    <property type="match status" value="1"/>
</dbReference>
<evidence type="ECO:0000256" key="2">
    <source>
        <dbReference type="ARBA" id="ARBA00001968"/>
    </source>
</evidence>
<dbReference type="InterPro" id="IPR005467">
    <property type="entry name" value="His_kinase_dom"/>
</dbReference>
<evidence type="ECO:0000256" key="4">
    <source>
        <dbReference type="ARBA" id="ARBA00012438"/>
    </source>
</evidence>
<evidence type="ECO:0000313" key="17">
    <source>
        <dbReference type="Proteomes" id="UP001149140"/>
    </source>
</evidence>
<dbReference type="Pfam" id="PF00512">
    <property type="entry name" value="HisKA"/>
    <property type="match status" value="1"/>
</dbReference>
<keyword evidence="17" id="KW-1185">Reference proteome</keyword>
<dbReference type="PROSITE" id="PS50109">
    <property type="entry name" value="HIS_KIN"/>
    <property type="match status" value="1"/>
</dbReference>
<dbReference type="GO" id="GO:0005509">
    <property type="term" value="F:calcium ion binding"/>
    <property type="evidence" value="ECO:0007669"/>
    <property type="project" value="UniProtKB-ARBA"/>
</dbReference>
<dbReference type="InterPro" id="IPR003661">
    <property type="entry name" value="HisK_dim/P_dom"/>
</dbReference>
<name>A0A9X3N1S5_9ACTN</name>
<accession>A0A9X3N1S5</accession>
<dbReference type="InterPro" id="IPR036890">
    <property type="entry name" value="HATPase_C_sf"/>
</dbReference>
<feature type="domain" description="Histidine kinase" evidence="14">
    <location>
        <begin position="253"/>
        <end position="466"/>
    </location>
</feature>
<keyword evidence="6" id="KW-0808">Transferase</keyword>
<keyword evidence="7 13" id="KW-0812">Transmembrane</keyword>
<dbReference type="GO" id="GO:0000155">
    <property type="term" value="F:phosphorelay sensor kinase activity"/>
    <property type="evidence" value="ECO:0007669"/>
    <property type="project" value="InterPro"/>
</dbReference>
<feature type="region of interest" description="Disordered" evidence="12">
    <location>
        <begin position="57"/>
        <end position="94"/>
    </location>
</feature>
<gene>
    <name evidence="16" type="ORF">OM076_40825</name>
</gene>
<dbReference type="PROSITE" id="PS50885">
    <property type="entry name" value="HAMP"/>
    <property type="match status" value="1"/>
</dbReference>
<evidence type="ECO:0000256" key="10">
    <source>
        <dbReference type="ARBA" id="ARBA00023012"/>
    </source>
</evidence>
<evidence type="ECO:0000256" key="6">
    <source>
        <dbReference type="ARBA" id="ARBA00022679"/>
    </source>
</evidence>
<dbReference type="Gene3D" id="3.30.565.10">
    <property type="entry name" value="Histidine kinase-like ATPase, C-terminal domain"/>
    <property type="match status" value="1"/>
</dbReference>
<dbReference type="EC" id="2.7.13.3" evidence="4"/>
<evidence type="ECO:0000256" key="1">
    <source>
        <dbReference type="ARBA" id="ARBA00000085"/>
    </source>
</evidence>
<dbReference type="InterPro" id="IPR003660">
    <property type="entry name" value="HAMP_dom"/>
</dbReference>
<keyword evidence="8 16" id="KW-0418">Kinase</keyword>
<evidence type="ECO:0000256" key="11">
    <source>
        <dbReference type="ARBA" id="ARBA00023136"/>
    </source>
</evidence>
<dbReference type="PANTHER" id="PTHR45436:SF5">
    <property type="entry name" value="SENSOR HISTIDINE KINASE TRCS"/>
    <property type="match status" value="1"/>
</dbReference>
<comment type="catalytic activity">
    <reaction evidence="1">
        <text>ATP + protein L-histidine = ADP + protein N-phospho-L-histidine.</text>
        <dbReference type="EC" id="2.7.13.3"/>
    </reaction>
</comment>
<dbReference type="InterPro" id="IPR036097">
    <property type="entry name" value="HisK_dim/P_sf"/>
</dbReference>
<evidence type="ECO:0000256" key="9">
    <source>
        <dbReference type="ARBA" id="ARBA00022989"/>
    </source>
</evidence>
<dbReference type="Pfam" id="PF00672">
    <property type="entry name" value="HAMP"/>
    <property type="match status" value="1"/>
</dbReference>
<evidence type="ECO:0000256" key="7">
    <source>
        <dbReference type="ARBA" id="ARBA00022692"/>
    </source>
</evidence>
<proteinExistence type="predicted"/>
<keyword evidence="10" id="KW-0902">Two-component regulatory system</keyword>
<feature type="transmembrane region" description="Helical" evidence="13">
    <location>
        <begin position="161"/>
        <end position="184"/>
    </location>
</feature>